<dbReference type="SUPFAM" id="SSF56300">
    <property type="entry name" value="Metallo-dependent phosphatases"/>
    <property type="match status" value="2"/>
</dbReference>
<dbReference type="Proteomes" id="UP000034508">
    <property type="component" value="Unassembled WGS sequence"/>
</dbReference>
<evidence type="ECO:0000256" key="1">
    <source>
        <dbReference type="ARBA" id="ARBA00008950"/>
    </source>
</evidence>
<dbReference type="InterPro" id="IPR024654">
    <property type="entry name" value="Calcineurin-like_PHP_lpxH"/>
</dbReference>
<sequence>MIIGVISDTHKDRANALPHVMAEFKKRDVDIIIHCGDIELQHVNPDFFNGLEVICALNQEQLEKFPVGNPPPRWKFTAPGKRVLDIHGIRCYVGHRMSYDILVGSETDFRKKIELLRRDFDGLRWVFSGHTHHQILFQTQLVNFVNPGAIEDSVDGYEFTIIDTKTDQIVFCRIPKTKSTENPFSVGIISDSLNISKLDVNFWEKLKKEFQERGVTYIIHCGNIALDDIGQKELADFVVYYRLRPDQAIRSNPKNWHLVPKDEPLVEIDGRQFYIHPNLARILLEESEVEMHKECLKTLESYPEVSFILYGGTNETFLDEGPRARIINPGDVVSSRSFAVVCLPRAEITFGHVPVDPLPPI</sequence>
<dbReference type="AlphaFoldDB" id="A0A0G0FXS4"/>
<evidence type="ECO:0000313" key="3">
    <source>
        <dbReference type="EMBL" id="KKQ18615.1"/>
    </source>
</evidence>
<dbReference type="Pfam" id="PF12850">
    <property type="entry name" value="Metallophos_2"/>
    <property type="match status" value="1"/>
</dbReference>
<evidence type="ECO:0000313" key="4">
    <source>
        <dbReference type="Proteomes" id="UP000034508"/>
    </source>
</evidence>
<accession>A0A0G0FXS4</accession>
<organism evidence="3 4">
    <name type="scientific">Berkelbacteria bacterium GW2011_GWA1_36_9</name>
    <dbReference type="NCBI Taxonomy" id="1618331"/>
    <lineage>
        <taxon>Bacteria</taxon>
        <taxon>Candidatus Berkelbacteria</taxon>
    </lineage>
</organism>
<dbReference type="PANTHER" id="PTHR43165">
    <property type="entry name" value="METALLOPHOSPHOESTERASE"/>
    <property type="match status" value="1"/>
</dbReference>
<name>A0A0G0FXS4_9BACT</name>
<dbReference type="InterPro" id="IPR029052">
    <property type="entry name" value="Metallo-depent_PP-like"/>
</dbReference>
<dbReference type="PANTHER" id="PTHR43165:SF1">
    <property type="entry name" value="PHOSPHODIESTERASE MJ0936"/>
    <property type="match status" value="1"/>
</dbReference>
<gene>
    <name evidence="3" type="ORF">US31_C0003G0044</name>
</gene>
<comment type="similarity">
    <text evidence="1">Belongs to the metallophosphoesterase superfamily. YfcE family.</text>
</comment>
<evidence type="ECO:0000259" key="2">
    <source>
        <dbReference type="Pfam" id="PF12850"/>
    </source>
</evidence>
<feature type="domain" description="Calcineurin-like phosphoesterase" evidence="2">
    <location>
        <begin position="1"/>
        <end position="166"/>
    </location>
</feature>
<dbReference type="Gene3D" id="3.60.21.10">
    <property type="match status" value="2"/>
</dbReference>
<dbReference type="EMBL" id="LBSM01000003">
    <property type="protein sequence ID" value="KKQ18615.1"/>
    <property type="molecule type" value="Genomic_DNA"/>
</dbReference>
<comment type="caution">
    <text evidence="3">The sequence shown here is derived from an EMBL/GenBank/DDBJ whole genome shotgun (WGS) entry which is preliminary data.</text>
</comment>
<reference evidence="3 4" key="1">
    <citation type="journal article" date="2015" name="Nature">
        <title>rRNA introns, odd ribosomes, and small enigmatic genomes across a large radiation of phyla.</title>
        <authorList>
            <person name="Brown C.T."/>
            <person name="Hug L.A."/>
            <person name="Thomas B.C."/>
            <person name="Sharon I."/>
            <person name="Castelle C.J."/>
            <person name="Singh A."/>
            <person name="Wilkins M.J."/>
            <person name="Williams K.H."/>
            <person name="Banfield J.F."/>
        </authorList>
    </citation>
    <scope>NUCLEOTIDE SEQUENCE [LARGE SCALE GENOMIC DNA]</scope>
</reference>
<proteinExistence type="inferred from homology"/>
<protein>
    <recommendedName>
        <fullName evidence="2">Calcineurin-like phosphoesterase domain-containing protein</fullName>
    </recommendedName>
</protein>
<dbReference type="InterPro" id="IPR053193">
    <property type="entry name" value="MetalloPDE_YfcE-like"/>
</dbReference>